<proteinExistence type="predicted"/>
<organism evidence="2 3">
    <name type="scientific">Halorubrum vacuolatum</name>
    <name type="common">Natronobacterium vacuolatum</name>
    <dbReference type="NCBI Taxonomy" id="63740"/>
    <lineage>
        <taxon>Archaea</taxon>
        <taxon>Methanobacteriati</taxon>
        <taxon>Methanobacteriota</taxon>
        <taxon>Stenosarchaea group</taxon>
        <taxon>Halobacteria</taxon>
        <taxon>Halobacteriales</taxon>
        <taxon>Haloferacaceae</taxon>
        <taxon>Halorubrum</taxon>
    </lineage>
</organism>
<evidence type="ECO:0000313" key="3">
    <source>
        <dbReference type="Proteomes" id="UP000198397"/>
    </source>
</evidence>
<sequence length="505" mass="51173">MKPSARTAIALIGCLMLAVAVGAVTGVPDARITIDELDASPGEPVVGERLTVNATVANSAGSPAAANVDEVRLLDEDGVVRDTAASPGALSPGDDLDIAVQTRFSEPGERRLTLEVIAEEPDEDGEADETVRIEREIVVDVQPADIDVDIRARALADDELRPDDEDEGVDVGGIDGIIGGGGGGLDAGDAEEMREAMDSPVAVTVVNVGSVPAERVHVTAVGDPLGEASLVDGPVDLESTPFVVEDVAPGEERQVIVDLGPVDRRANVTLTATYDTAGPADGDAIDEGALVDRADALATERTVETTLAYPPRDGDPVVTDAEVTRLEGDDAGEEASIGIDATVGNVGDRSIESVVVSVDDGDGIVTPTPAGGEYFVGPVGDGEFVPFELETRANVTATETVPIRIEYTDRGVRYVETVEVDLADATGDGTGAGMTGTLGTAGGSGVLGAVGTTGGVALALVGVLGATAAGAVLRRRGEPNGTEGDESMKDPDGADGPKGPDSGDV</sequence>
<reference evidence="2 3" key="1">
    <citation type="submission" date="2017-06" db="EMBL/GenBank/DDBJ databases">
        <authorList>
            <person name="Kim H.J."/>
            <person name="Triplett B.A."/>
        </authorList>
    </citation>
    <scope>NUCLEOTIDE SEQUENCE [LARGE SCALE GENOMIC DNA]</scope>
    <source>
        <strain evidence="2 3">DSM 8800</strain>
    </source>
</reference>
<gene>
    <name evidence="2" type="ORF">SAMN06264855_101214</name>
</gene>
<dbReference type="RefSeq" id="WP_179213549.1">
    <property type="nucleotide sequence ID" value="NZ_FZNQ01000001.1"/>
</dbReference>
<keyword evidence="3" id="KW-1185">Reference proteome</keyword>
<protein>
    <submittedName>
        <fullName evidence="2">Uncharacterized conserved protein</fullName>
    </submittedName>
</protein>
<dbReference type="EMBL" id="FZNQ01000001">
    <property type="protein sequence ID" value="SNR24045.1"/>
    <property type="molecule type" value="Genomic_DNA"/>
</dbReference>
<dbReference type="PANTHER" id="PTHR35902">
    <property type="entry name" value="S-LAYER DOMAIN-LIKE PROTEIN-RELATED"/>
    <property type="match status" value="1"/>
</dbReference>
<dbReference type="Proteomes" id="UP000198397">
    <property type="component" value="Unassembled WGS sequence"/>
</dbReference>
<feature type="region of interest" description="Disordered" evidence="1">
    <location>
        <begin position="471"/>
        <end position="505"/>
    </location>
</feature>
<name>A0A238UPJ6_HALVU</name>
<dbReference type="AlphaFoldDB" id="A0A238UPJ6"/>
<dbReference type="InterPro" id="IPR013783">
    <property type="entry name" value="Ig-like_fold"/>
</dbReference>
<evidence type="ECO:0000313" key="2">
    <source>
        <dbReference type="EMBL" id="SNR24045.1"/>
    </source>
</evidence>
<dbReference type="OrthoDB" id="65070at2157"/>
<evidence type="ECO:0000256" key="1">
    <source>
        <dbReference type="SAM" id="MobiDB-lite"/>
    </source>
</evidence>
<dbReference type="PANTHER" id="PTHR35902:SF6">
    <property type="entry name" value="CONSERVED WITHIN P. AEROPHILUM"/>
    <property type="match status" value="1"/>
</dbReference>
<dbReference type="Gene3D" id="2.60.40.10">
    <property type="entry name" value="Immunoglobulins"/>
    <property type="match status" value="1"/>
</dbReference>
<accession>A0A238UPJ6</accession>